<evidence type="ECO:0000256" key="1">
    <source>
        <dbReference type="SAM" id="SignalP"/>
    </source>
</evidence>
<proteinExistence type="predicted"/>
<evidence type="ECO:0000313" key="3">
    <source>
        <dbReference type="Proteomes" id="UP000276984"/>
    </source>
</evidence>
<keyword evidence="1" id="KW-0732">Signal</keyword>
<reference evidence="2 3" key="1">
    <citation type="submission" date="2018-10" db="EMBL/GenBank/DDBJ databases">
        <title>Complete genome sequence of Brevundimonas naejangsanensis BRV3.</title>
        <authorList>
            <person name="Berrios L."/>
            <person name="Ely B."/>
        </authorList>
    </citation>
    <scope>NUCLEOTIDE SEQUENCE [LARGE SCALE GENOMIC DNA]</scope>
    <source>
        <strain evidence="2 3">BRV3</strain>
    </source>
</reference>
<evidence type="ECO:0008006" key="4">
    <source>
        <dbReference type="Google" id="ProtNLM"/>
    </source>
</evidence>
<organism evidence="2 3">
    <name type="scientific">Brevundimonas naejangsanensis</name>
    <dbReference type="NCBI Taxonomy" id="588932"/>
    <lineage>
        <taxon>Bacteria</taxon>
        <taxon>Pseudomonadati</taxon>
        <taxon>Pseudomonadota</taxon>
        <taxon>Alphaproteobacteria</taxon>
        <taxon>Caulobacterales</taxon>
        <taxon>Caulobacteraceae</taxon>
        <taxon>Brevundimonas</taxon>
    </lineage>
</organism>
<dbReference type="EMBL" id="CP032707">
    <property type="protein sequence ID" value="AYG93770.1"/>
    <property type="molecule type" value="Genomic_DNA"/>
</dbReference>
<feature type="chain" id="PRO_5019742974" description="Rap1a immunity protein domain-containing protein" evidence="1">
    <location>
        <begin position="29"/>
        <end position="134"/>
    </location>
</feature>
<protein>
    <recommendedName>
        <fullName evidence="4">Rap1a immunity protein domain-containing protein</fullName>
    </recommendedName>
</protein>
<gene>
    <name evidence="2" type="ORF">D8I30_00190</name>
</gene>
<dbReference type="OrthoDB" id="7205602at2"/>
<sequence>MLFRAFLRPAAPVLGAVMLLASPQAAKAQSSDMTVQQFLAIGQNIPRNRAAAVMRPDTRRLIREVTSAVSTVKAEQASALSAGRRPAHCIPASGTGITPEALVARFETMPEPRRRITVTQAVRDWMAERYPCRG</sequence>
<keyword evidence="3" id="KW-1185">Reference proteome</keyword>
<feature type="signal peptide" evidence="1">
    <location>
        <begin position="1"/>
        <end position="28"/>
    </location>
</feature>
<name>A0A494RGY4_9CAUL</name>
<accession>A0A494RGY4</accession>
<dbReference type="Proteomes" id="UP000276984">
    <property type="component" value="Chromosome"/>
</dbReference>
<evidence type="ECO:0000313" key="2">
    <source>
        <dbReference type="EMBL" id="AYG93770.1"/>
    </source>
</evidence>
<dbReference type="AlphaFoldDB" id="A0A494RGY4"/>